<dbReference type="STRING" id="211114.SAMN04489726_3432"/>
<dbReference type="EMBL" id="LT629701">
    <property type="protein sequence ID" value="SDM80251.1"/>
    <property type="molecule type" value="Genomic_DNA"/>
</dbReference>
<dbReference type="Gene3D" id="3.30.70.3290">
    <property type="match status" value="1"/>
</dbReference>
<protein>
    <submittedName>
        <fullName evidence="3">PfaB family protein</fullName>
    </submittedName>
</protein>
<dbReference type="GO" id="GO:0016746">
    <property type="term" value="F:acyltransferase activity"/>
    <property type="evidence" value="ECO:0007669"/>
    <property type="project" value="InterPro"/>
</dbReference>
<dbReference type="InterPro" id="IPR014030">
    <property type="entry name" value="Ketoacyl_synth_N"/>
</dbReference>
<keyword evidence="1" id="KW-0808">Transferase</keyword>
<dbReference type="Proteomes" id="UP000183376">
    <property type="component" value="Chromosome I"/>
</dbReference>
<dbReference type="InterPro" id="IPR029069">
    <property type="entry name" value="HotDog_dom_sf"/>
</dbReference>
<dbReference type="PROSITE" id="PS52004">
    <property type="entry name" value="KS3_2"/>
    <property type="match status" value="1"/>
</dbReference>
<dbReference type="SUPFAM" id="SSF53901">
    <property type="entry name" value="Thiolase-like"/>
    <property type="match status" value="3"/>
</dbReference>
<dbReference type="InterPro" id="IPR013114">
    <property type="entry name" value="FabA_FabZ"/>
</dbReference>
<dbReference type="InterPro" id="IPR014031">
    <property type="entry name" value="Ketoacyl_synth_C"/>
</dbReference>
<accession>A0A1G9W7P0</accession>
<evidence type="ECO:0000313" key="3">
    <source>
        <dbReference type="EMBL" id="SDM80251.1"/>
    </source>
</evidence>
<dbReference type="SMART" id="SM00827">
    <property type="entry name" value="PKS_AT"/>
    <property type="match status" value="1"/>
</dbReference>
<proteinExistence type="inferred from homology"/>
<dbReference type="PANTHER" id="PTHR43074">
    <property type="entry name" value="OMEGA-3 POLYUNSATURATED FATTY ACID SYNTHASE PFAB-RELATED"/>
    <property type="match status" value="1"/>
</dbReference>
<feature type="domain" description="Ketosynthase family 3 (KS3)" evidence="2">
    <location>
        <begin position="8"/>
        <end position="435"/>
    </location>
</feature>
<reference evidence="3 4" key="1">
    <citation type="submission" date="2016-10" db="EMBL/GenBank/DDBJ databases">
        <authorList>
            <person name="de Groot N.N."/>
        </authorList>
    </citation>
    <scope>NUCLEOTIDE SEQUENCE [LARGE SCALE GENOMIC DNA]</scope>
    <source>
        <strain evidence="3 4">DSM 44149</strain>
    </source>
</reference>
<dbReference type="eggNOG" id="COG0764">
    <property type="taxonomic scope" value="Bacteria"/>
</dbReference>
<dbReference type="SMART" id="SM00825">
    <property type="entry name" value="PKS_KS"/>
    <property type="match status" value="1"/>
</dbReference>
<dbReference type="InterPro" id="IPR016039">
    <property type="entry name" value="Thiolase-like"/>
</dbReference>
<keyword evidence="4" id="KW-1185">Reference proteome</keyword>
<gene>
    <name evidence="3" type="ORF">SAMN04489726_3432</name>
</gene>
<evidence type="ECO:0000259" key="2">
    <source>
        <dbReference type="PROSITE" id="PS52004"/>
    </source>
</evidence>
<dbReference type="SUPFAM" id="SSF52151">
    <property type="entry name" value="FabD/lysophospholipase-like"/>
    <property type="match status" value="1"/>
</dbReference>
<evidence type="ECO:0000256" key="1">
    <source>
        <dbReference type="RuleBase" id="RU003694"/>
    </source>
</evidence>
<comment type="similarity">
    <text evidence="1">Belongs to the thiolase-like superfamily. Beta-ketoacyl-ACP synthases family.</text>
</comment>
<dbReference type="Gene3D" id="3.40.366.10">
    <property type="entry name" value="Malonyl-Coenzyme A Acyl Carrier Protein, domain 2"/>
    <property type="match status" value="2"/>
</dbReference>
<dbReference type="Pfam" id="PF16197">
    <property type="entry name" value="KAsynt_C_assoc"/>
    <property type="match status" value="1"/>
</dbReference>
<dbReference type="CDD" id="cd00833">
    <property type="entry name" value="PKS"/>
    <property type="match status" value="1"/>
</dbReference>
<dbReference type="InterPro" id="IPR052568">
    <property type="entry name" value="PKS-FAS_Synthase"/>
</dbReference>
<dbReference type="Pfam" id="PF02801">
    <property type="entry name" value="Ketoacyl-synt_C"/>
    <property type="match status" value="1"/>
</dbReference>
<dbReference type="Gene3D" id="3.40.47.10">
    <property type="match status" value="2"/>
</dbReference>
<evidence type="ECO:0000313" key="4">
    <source>
        <dbReference type="Proteomes" id="UP000183376"/>
    </source>
</evidence>
<dbReference type="InterPro" id="IPR032821">
    <property type="entry name" value="PKS_assoc"/>
</dbReference>
<dbReference type="eggNOG" id="COG3321">
    <property type="taxonomic scope" value="Bacteria"/>
</dbReference>
<dbReference type="PANTHER" id="PTHR43074:SF1">
    <property type="entry name" value="BETA-KETOACYL SYNTHASE FAMILY PROTEIN-RELATED"/>
    <property type="match status" value="1"/>
</dbReference>
<organism evidence="3 4">
    <name type="scientific">Allokutzneria albata</name>
    <name type="common">Kibdelosporangium albatum</name>
    <dbReference type="NCBI Taxonomy" id="211114"/>
    <lineage>
        <taxon>Bacteria</taxon>
        <taxon>Bacillati</taxon>
        <taxon>Actinomycetota</taxon>
        <taxon>Actinomycetes</taxon>
        <taxon>Pseudonocardiales</taxon>
        <taxon>Pseudonocardiaceae</taxon>
        <taxon>Allokutzneria</taxon>
    </lineage>
</organism>
<dbReference type="InterPro" id="IPR020841">
    <property type="entry name" value="PKS_Beta-ketoAc_synthase_dom"/>
</dbReference>
<dbReference type="Gene3D" id="3.10.129.10">
    <property type="entry name" value="Hotdog Thioesterase"/>
    <property type="match status" value="2"/>
</dbReference>
<name>A0A1G9W7P0_ALLAB</name>
<sequence>MTREGNSSVDIAIVGRGCVLPGAFTPGQYWDNLVAGRRSLSTVPPGRWGLGPRWAMATDSETVDRTYSDVGGYVRGFEAVFDPSGFAIDTPTVLALDPLFQWVLHAGREALRESGLGAAPSRSGLVLGNLCMPPEAMAGFAAHVLLDATPALRGDRPRPDARNRFSAGLPAHLAAKALGLDAGSFALDAACASSLYAIKLACDRLLDGSADLMLAGAVNRADQLVLQVNFAALSATSRTGQSRPFHRDSDGLVLGEGAGMVALVRLADAVRQDMPIFGVVRGVGLSNDGRTGGLLVPAQDGQERAMRQAYEVAGIPPETVSLVECHATGTPVGDSIEVRSLAHVFAASESLPIGSAKSNLGHVLAPAGIAGLLKVIGGMQAGVRPPTLGAEEPITALDGTPIRLVTEPEEWTGPLRAGVSAFGFGGNNAHLVVDGWTENVGVVEPPVPPARVGPVAIVAIGAKVADGADAEDFRRDVLTGNRRRDLRSDVDLTLAGLRFPPRDLERAYPQQLVVLETAREAVRDVTLPRERTLVLVGTGTDLTGTRYCARLRVPQWMEDVGADTRDAAAFREAIAGPYTAAVSVGAMPNLVANRINAQLDLAGPGYTVSAEEASGLVALDLAARALRLGEADAAVVGAVDLSGDPVHQAALRELGREATPGDAAVVLVLKRLSDAERDGDRVIALLDPDGSEPADVVIDESTVDFFGAAHAAVGLVGVAMAATALRHGVIPSAGAPATPVVGLRTAEVVVDPLEAPRTRVRLRAAGTPEPWAPDSPELEVYSGRDRAEVLAALEAGRTSDTGPARLAVVVEGDRGKAIDRARRWLSDGGVKPAGVAYRDAPIGGEVAFVFTNGAAVYPDMGREVWLAFPDAVASASERFGGPLTPPGGHPPSVVEDIVDLGKFSMLHKEITDSLGLRPSAVIGYSAGEPVGLTVMGVWPDITKWNNDFRENELLGDLTGECRALREQWRQAGIAEDRWASHLVNGPAAAVRAVLDDHPGVHVMAENAPDVCVVGGPEQACAKLLARTGLPSIKIGYHFAAHVPELGPVRAAWRDFATQPAREIPGVRFYSGATTESYTATSERAAEAVSAQGVSTVRFAEVVERAWADGVRVFVELGPQGLCTGWIRRTLGDREHLAVALDAPDGRGLRQFGFALAELVAAGVPVRAAEFFDRMRRPRAVTGKTMRFPVGWADVRLPELRHSPAPVAAPAPAPVAVAPDLVNLVMAQRERVAAAHAAVLTRHTEVHRRFLELQTRTTIALMGRPPEKELVFDREDLLLLGAGPVSRVFGPRFAAQDDHRRHIRLPQPPMLLFDRVLEMDAEPASMGAGVIKTETDVHPDAWYLDHTGYLPPGLMVETGQGTLVLMSWLGADLGHSGDRNYRLLDAELTYLGSPARAGEVISCEVNVDGHSEYNGLIIFACRYDYWVGGELRVTVRSRSGLFTDEALAGSPGVPWNPAEHVPAGDAPLDIPPNACPPGKFAPHQMLAFANGRAAECFGRAEMRSHSASPRLGSERTWLLHEVTEFDPAGGPWGRGYLRVETPVADDAWFFDGHFRDDPCMPGNLIVDGGFQAMAFYLAALGFTADRDGWRFEPVRGETYDWRCGKQITPANERLVYELFIAEVRGGDEPTLIADVVCAVDGVNAFHGSRFGLTLRRGDAR</sequence>
<dbReference type="SUPFAM" id="SSF54637">
    <property type="entry name" value="Thioesterase/thiol ester dehydrase-isomerase"/>
    <property type="match status" value="2"/>
</dbReference>
<dbReference type="InterPro" id="IPR001227">
    <property type="entry name" value="Ac_transferase_dom_sf"/>
</dbReference>
<dbReference type="InterPro" id="IPR016035">
    <property type="entry name" value="Acyl_Trfase/lysoPLipase"/>
</dbReference>
<dbReference type="Pfam" id="PF07977">
    <property type="entry name" value="FabA"/>
    <property type="match status" value="2"/>
</dbReference>
<dbReference type="InterPro" id="IPR014043">
    <property type="entry name" value="Acyl_transferase_dom"/>
</dbReference>
<dbReference type="Pfam" id="PF00109">
    <property type="entry name" value="ketoacyl-synt"/>
    <property type="match status" value="2"/>
</dbReference>